<dbReference type="SUPFAM" id="SSF75217">
    <property type="entry name" value="alpha/beta knot"/>
    <property type="match status" value="1"/>
</dbReference>
<reference evidence="3" key="1">
    <citation type="submission" date="2023-10" db="EMBL/GenBank/DDBJ databases">
        <title>Genome assemblies of two species of porcelain crab, Petrolisthes cinctipes and Petrolisthes manimaculis (Anomura: Porcellanidae).</title>
        <authorList>
            <person name="Angst P."/>
        </authorList>
    </citation>
    <scope>NUCLEOTIDE SEQUENCE</scope>
    <source>
        <strain evidence="3">PB745_01</strain>
        <tissue evidence="3">Gill</tissue>
    </source>
</reference>
<name>A0AAE1FLR8_PETCI</name>
<dbReference type="CDD" id="cd18086">
    <property type="entry name" value="HsC9orf114-like"/>
    <property type="match status" value="1"/>
</dbReference>
<protein>
    <submittedName>
        <fullName evidence="3">Uncharacterized protein</fullName>
    </submittedName>
</protein>
<accession>A0AAE1FLR8</accession>
<sequence>MWHDNRQDKQWPGPRGWKNKNQGGWGKSSKKWDNSEYLSELKFEDVPRPKKPRKYTVSIAVPASILEETCLKDELRTYVVGQIARAAVIYSIDEIVVYDDMCSQKRGTTNAAHVTPKSAGDFLEMMRTLLEYQECPQYLRKHLFQYNAYLRSVGVLNALNSPHHLRFNQWCEYREGIVMEGGGKNLSYVDVGLGVDVSVDHKLKPGLRVTLKMPPETKEMKKPYGVVVSPDEPREKAGYYWGYTVRVAHSLSEVVTGCRFPGGYDLLIGTSDKGENIKQTDLPEYSHAMIVFGGVDGLEVALEADEKLEATEPLQMFDIYANTCPLQQSRTIRTEEAIVITLAVIQDKLVHSGTK</sequence>
<dbReference type="Proteomes" id="UP001286313">
    <property type="component" value="Unassembled WGS sequence"/>
</dbReference>
<keyword evidence="4" id="KW-1185">Reference proteome</keyword>
<dbReference type="EMBL" id="JAWQEG010002116">
    <property type="protein sequence ID" value="KAK3874278.1"/>
    <property type="molecule type" value="Genomic_DNA"/>
</dbReference>
<dbReference type="Gene3D" id="3.40.1280.10">
    <property type="match status" value="1"/>
</dbReference>
<evidence type="ECO:0000313" key="4">
    <source>
        <dbReference type="Proteomes" id="UP001286313"/>
    </source>
</evidence>
<dbReference type="Gene3D" id="2.40.50.140">
    <property type="entry name" value="Nucleic acid-binding proteins"/>
    <property type="match status" value="1"/>
</dbReference>
<proteinExistence type="inferred from homology"/>
<evidence type="ECO:0000256" key="1">
    <source>
        <dbReference type="ARBA" id="ARBA00009841"/>
    </source>
</evidence>
<dbReference type="AlphaFoldDB" id="A0AAE1FLR8"/>
<comment type="similarity">
    <text evidence="1">Belongs to the class IV-like SAM-binding methyltransferase superfamily.</text>
</comment>
<organism evidence="3 4">
    <name type="scientific">Petrolisthes cinctipes</name>
    <name type="common">Flat porcelain crab</name>
    <dbReference type="NCBI Taxonomy" id="88211"/>
    <lineage>
        <taxon>Eukaryota</taxon>
        <taxon>Metazoa</taxon>
        <taxon>Ecdysozoa</taxon>
        <taxon>Arthropoda</taxon>
        <taxon>Crustacea</taxon>
        <taxon>Multicrustacea</taxon>
        <taxon>Malacostraca</taxon>
        <taxon>Eumalacostraca</taxon>
        <taxon>Eucarida</taxon>
        <taxon>Decapoda</taxon>
        <taxon>Pleocyemata</taxon>
        <taxon>Anomura</taxon>
        <taxon>Galatheoidea</taxon>
        <taxon>Porcellanidae</taxon>
        <taxon>Petrolisthes</taxon>
    </lineage>
</organism>
<evidence type="ECO:0000313" key="3">
    <source>
        <dbReference type="EMBL" id="KAK3874278.1"/>
    </source>
</evidence>
<dbReference type="InterPro" id="IPR012340">
    <property type="entry name" value="NA-bd_OB-fold"/>
</dbReference>
<dbReference type="InterPro" id="IPR029026">
    <property type="entry name" value="tRNA_m1G_MTases_N"/>
</dbReference>
<dbReference type="SUPFAM" id="SSF50249">
    <property type="entry name" value="Nucleic acid-binding proteins"/>
    <property type="match status" value="1"/>
</dbReference>
<gene>
    <name evidence="3" type="ORF">Pcinc_020779</name>
</gene>
<dbReference type="InterPro" id="IPR003750">
    <property type="entry name" value="Put_MeTrfase-C9orf114-like"/>
</dbReference>
<feature type="region of interest" description="Disordered" evidence="2">
    <location>
        <begin position="1"/>
        <end position="31"/>
    </location>
</feature>
<dbReference type="InterPro" id="IPR029028">
    <property type="entry name" value="Alpha/beta_knot_MTases"/>
</dbReference>
<dbReference type="PANTHER" id="PTHR12150:SF13">
    <property type="entry name" value="METHYLTRANSFERASE C9ORF114-RELATED"/>
    <property type="match status" value="1"/>
</dbReference>
<evidence type="ECO:0000256" key="2">
    <source>
        <dbReference type="SAM" id="MobiDB-lite"/>
    </source>
</evidence>
<dbReference type="PANTHER" id="PTHR12150">
    <property type="entry name" value="CLASS IV SAM-BINDING METHYLTRANSFERASE-RELATED"/>
    <property type="match status" value="1"/>
</dbReference>
<comment type="caution">
    <text evidence="3">The sequence shown here is derived from an EMBL/GenBank/DDBJ whole genome shotgun (WGS) entry which is preliminary data.</text>
</comment>
<dbReference type="Pfam" id="PF02598">
    <property type="entry name" value="Methyltrn_RNA_3"/>
    <property type="match status" value="1"/>
</dbReference>